<proteinExistence type="predicted"/>
<name>A0A6C0F821_9ZZZZ</name>
<sequence length="78" mass="9339">MSLFIYMIRNWLSIFQRENFKKTLGRWCTEPNNKKIVNRIDWANEDHCGACGDSFKNITHRKSDIYDTEKLSNQEIPK</sequence>
<protein>
    <submittedName>
        <fullName evidence="1">Uncharacterized protein</fullName>
    </submittedName>
</protein>
<dbReference type="EMBL" id="MN738823">
    <property type="protein sequence ID" value="QHT37977.1"/>
    <property type="molecule type" value="Genomic_DNA"/>
</dbReference>
<organism evidence="1">
    <name type="scientific">viral metagenome</name>
    <dbReference type="NCBI Taxonomy" id="1070528"/>
    <lineage>
        <taxon>unclassified sequences</taxon>
        <taxon>metagenomes</taxon>
        <taxon>organismal metagenomes</taxon>
    </lineage>
</organism>
<accession>A0A6C0F821</accession>
<dbReference type="AlphaFoldDB" id="A0A6C0F821"/>
<reference evidence="1" key="1">
    <citation type="journal article" date="2020" name="Nature">
        <title>Giant virus diversity and host interactions through global metagenomics.</title>
        <authorList>
            <person name="Schulz F."/>
            <person name="Roux S."/>
            <person name="Paez-Espino D."/>
            <person name="Jungbluth S."/>
            <person name="Walsh D.A."/>
            <person name="Denef V.J."/>
            <person name="McMahon K.D."/>
            <person name="Konstantinidis K.T."/>
            <person name="Eloe-Fadrosh E.A."/>
            <person name="Kyrpides N.C."/>
            <person name="Woyke T."/>
        </authorList>
    </citation>
    <scope>NUCLEOTIDE SEQUENCE</scope>
    <source>
        <strain evidence="1">GVMAG-S-ERX556049-19</strain>
    </source>
</reference>
<evidence type="ECO:0000313" key="1">
    <source>
        <dbReference type="EMBL" id="QHT37977.1"/>
    </source>
</evidence>